<evidence type="ECO:0000313" key="4">
    <source>
        <dbReference type="Proteomes" id="UP000537161"/>
    </source>
</evidence>
<protein>
    <submittedName>
        <fullName evidence="3">Uncharacterized protein</fullName>
    </submittedName>
</protein>
<name>A0A7W9B1U1_9SPHN</name>
<evidence type="ECO:0000313" key="3">
    <source>
        <dbReference type="EMBL" id="MBB5704703.1"/>
    </source>
</evidence>
<dbReference type="RefSeq" id="WP_246426980.1">
    <property type="nucleotide sequence ID" value="NZ_JACIJH010000001.1"/>
</dbReference>
<reference evidence="3 4" key="1">
    <citation type="submission" date="2020-08" db="EMBL/GenBank/DDBJ databases">
        <title>Genomic Encyclopedia of Type Strains, Phase IV (KMG-IV): sequencing the most valuable type-strain genomes for metagenomic binning, comparative biology and taxonomic classification.</title>
        <authorList>
            <person name="Goeker M."/>
        </authorList>
    </citation>
    <scope>NUCLEOTIDE SEQUENCE [LARGE SCALE GENOMIC DNA]</scope>
    <source>
        <strain evidence="3 4">DSM 27163</strain>
    </source>
</reference>
<dbReference type="EMBL" id="JACIJH010000001">
    <property type="protein sequence ID" value="MBB5704703.1"/>
    <property type="molecule type" value="Genomic_DNA"/>
</dbReference>
<feature type="transmembrane region" description="Helical" evidence="2">
    <location>
        <begin position="28"/>
        <end position="50"/>
    </location>
</feature>
<keyword evidence="2" id="KW-1133">Transmembrane helix</keyword>
<dbReference type="Proteomes" id="UP000537161">
    <property type="component" value="Unassembled WGS sequence"/>
</dbReference>
<keyword evidence="2" id="KW-0812">Transmembrane</keyword>
<organism evidence="3 4">
    <name type="scientific">Sphingopyxis panaciterrulae</name>
    <dbReference type="NCBI Taxonomy" id="462372"/>
    <lineage>
        <taxon>Bacteria</taxon>
        <taxon>Pseudomonadati</taxon>
        <taxon>Pseudomonadota</taxon>
        <taxon>Alphaproteobacteria</taxon>
        <taxon>Sphingomonadales</taxon>
        <taxon>Sphingomonadaceae</taxon>
        <taxon>Sphingopyxis</taxon>
    </lineage>
</organism>
<evidence type="ECO:0000256" key="1">
    <source>
        <dbReference type="SAM" id="MobiDB-lite"/>
    </source>
</evidence>
<accession>A0A7W9B1U1</accession>
<proteinExistence type="predicted"/>
<feature type="compositionally biased region" description="Basic and acidic residues" evidence="1">
    <location>
        <begin position="124"/>
        <end position="145"/>
    </location>
</feature>
<sequence length="158" mass="18064">MGMLNNWDVGGGVSDFWDYIRQPRPHRWTSWGVAVVLALVVFWGFGKYLIPYEKPKPQIIYFENWKADRSEAEVRADWIARAKETTRENARRRAEYQKLADMMGVPYDSSKADEVTRETLGKEADTLIAKKPEPPKRSTLAERAARGPKPAAEGPTRP</sequence>
<keyword evidence="2" id="KW-0472">Membrane</keyword>
<comment type="caution">
    <text evidence="3">The sequence shown here is derived from an EMBL/GenBank/DDBJ whole genome shotgun (WGS) entry which is preliminary data.</text>
</comment>
<feature type="region of interest" description="Disordered" evidence="1">
    <location>
        <begin position="124"/>
        <end position="158"/>
    </location>
</feature>
<dbReference type="AlphaFoldDB" id="A0A7W9B1U1"/>
<gene>
    <name evidence="3" type="ORF">FHR21_000028</name>
</gene>
<evidence type="ECO:0000256" key="2">
    <source>
        <dbReference type="SAM" id="Phobius"/>
    </source>
</evidence>
<keyword evidence="4" id="KW-1185">Reference proteome</keyword>